<dbReference type="InterPro" id="IPR035919">
    <property type="entry name" value="EAL_sf"/>
</dbReference>
<dbReference type="InterPro" id="IPR043128">
    <property type="entry name" value="Rev_trsase/Diguanyl_cyclase"/>
</dbReference>
<dbReference type="AlphaFoldDB" id="A0A4U1B2Z6"/>
<comment type="caution">
    <text evidence="4">The sequence shown here is derived from an EMBL/GenBank/DDBJ whole genome shotgun (WGS) entry which is preliminary data.</text>
</comment>
<dbReference type="SMART" id="SM00052">
    <property type="entry name" value="EAL"/>
    <property type="match status" value="1"/>
</dbReference>
<evidence type="ECO:0000259" key="2">
    <source>
        <dbReference type="PROSITE" id="PS50883"/>
    </source>
</evidence>
<name>A0A4U1B2Z6_9GAMM</name>
<dbReference type="Gene3D" id="3.30.70.270">
    <property type="match status" value="1"/>
</dbReference>
<dbReference type="RefSeq" id="WP_136736936.1">
    <property type="nucleotide sequence ID" value="NZ_SWDB01000035.1"/>
</dbReference>
<evidence type="ECO:0000256" key="1">
    <source>
        <dbReference type="SAM" id="Phobius"/>
    </source>
</evidence>
<dbReference type="CDD" id="cd01948">
    <property type="entry name" value="EAL"/>
    <property type="match status" value="1"/>
</dbReference>
<reference evidence="4 5" key="1">
    <citation type="submission" date="2019-04" db="EMBL/GenBank/DDBJ databases">
        <title>Thalassotalea guangxiensis sp. nov., isolated from sediment of the coastal wetland.</title>
        <authorList>
            <person name="Zheng S."/>
            <person name="Zhang D."/>
        </authorList>
    </citation>
    <scope>NUCLEOTIDE SEQUENCE [LARGE SCALE GENOMIC DNA]</scope>
    <source>
        <strain evidence="4 5">ZS-4</strain>
    </source>
</reference>
<keyword evidence="1" id="KW-0812">Transmembrane</keyword>
<dbReference type="InterPro" id="IPR029787">
    <property type="entry name" value="Nucleotide_cyclase"/>
</dbReference>
<dbReference type="Proteomes" id="UP000307999">
    <property type="component" value="Unassembled WGS sequence"/>
</dbReference>
<keyword evidence="5" id="KW-1185">Reference proteome</keyword>
<organism evidence="4 5">
    <name type="scientific">Thalassotalea mangrovi</name>
    <dbReference type="NCBI Taxonomy" id="2572245"/>
    <lineage>
        <taxon>Bacteria</taxon>
        <taxon>Pseudomonadati</taxon>
        <taxon>Pseudomonadota</taxon>
        <taxon>Gammaproteobacteria</taxon>
        <taxon>Alteromonadales</taxon>
        <taxon>Colwelliaceae</taxon>
        <taxon>Thalassotalea</taxon>
    </lineage>
</organism>
<dbReference type="Pfam" id="PF00990">
    <property type="entry name" value="GGDEF"/>
    <property type="match status" value="1"/>
</dbReference>
<dbReference type="GO" id="GO:0071111">
    <property type="term" value="F:cyclic-guanylate-specific phosphodiesterase activity"/>
    <property type="evidence" value="ECO:0007669"/>
    <property type="project" value="InterPro"/>
</dbReference>
<sequence>MTTVSKILVKNIVFAIVFLSGFFILGVTGLKTYVDHQHDTHRQQILSHAENFTGEQANEFSQLLMKSYEYDSLEVKDASGKVVDSYDRKPVNYAYLATLIHAEKPIQVNAKPLQARVLYTLNQDHLFSWFNALSLFILAVTIFMVIAGTLLTSKMTTIANNKASEKIAQAIADEIKLAIDNQQDIEQFQLPSAFSEVNRVIQQLKEFIATKLTSTEALKQTAYVDPLTGLSNRNSFAEFFNAYAKHTRGSGFGVLFITRCTELRVINKVHGYQEGDRYLCQVANILRKQIQNVEGASLFRLNGSDFATFIPNVTLKASQSYADELTGLFNEYQVLADIDSVAYTGIVNFEVQRPLGELLALADTAISIAETKHKNSWYIQSYEEMEQSAAVGYGSQSWGKEIDYVIEHQNVSLLTQLIQPNARNNKIYHEVLARFTNTSGEQMPTASFIAMAEKLDKIILIDRLVIEKVLSEIRNKNLTEQSFGINLSSRSIHDEHFMIWLERRLLRDKDICSRLVFEVSEFGLQQNVKDSIYFINMVHRAGAKVCVEHFGVGITSFKFFRELSPDYVKMDGSYTRDIENDKNNQYFLRLMIDLAHRMSIKVLAEGVETQEEKHAFDEILVDGCQGYYIGKPEGI</sequence>
<feature type="transmembrane region" description="Helical" evidence="1">
    <location>
        <begin position="126"/>
        <end position="151"/>
    </location>
</feature>
<dbReference type="PROSITE" id="PS50887">
    <property type="entry name" value="GGDEF"/>
    <property type="match status" value="1"/>
</dbReference>
<dbReference type="PROSITE" id="PS50883">
    <property type="entry name" value="EAL"/>
    <property type="match status" value="1"/>
</dbReference>
<dbReference type="EMBL" id="SWDB01000035">
    <property type="protein sequence ID" value="TKB43625.1"/>
    <property type="molecule type" value="Genomic_DNA"/>
</dbReference>
<gene>
    <name evidence="4" type="ORF">E8M12_14235</name>
</gene>
<feature type="domain" description="EAL" evidence="2">
    <location>
        <begin position="395"/>
        <end position="635"/>
    </location>
</feature>
<evidence type="ECO:0000313" key="4">
    <source>
        <dbReference type="EMBL" id="TKB43625.1"/>
    </source>
</evidence>
<dbReference type="InterPro" id="IPR050706">
    <property type="entry name" value="Cyclic-di-GMP_PDE-like"/>
</dbReference>
<evidence type="ECO:0000313" key="5">
    <source>
        <dbReference type="Proteomes" id="UP000307999"/>
    </source>
</evidence>
<dbReference type="OrthoDB" id="5894408at2"/>
<feature type="domain" description="GGDEF" evidence="3">
    <location>
        <begin position="251"/>
        <end position="382"/>
    </location>
</feature>
<proteinExistence type="predicted"/>
<accession>A0A4U1B2Z6</accession>
<dbReference type="SUPFAM" id="SSF141868">
    <property type="entry name" value="EAL domain-like"/>
    <property type="match status" value="1"/>
</dbReference>
<dbReference type="PANTHER" id="PTHR33121">
    <property type="entry name" value="CYCLIC DI-GMP PHOSPHODIESTERASE PDEF"/>
    <property type="match status" value="1"/>
</dbReference>
<dbReference type="SMART" id="SM00267">
    <property type="entry name" value="GGDEF"/>
    <property type="match status" value="1"/>
</dbReference>
<dbReference type="SUPFAM" id="SSF55073">
    <property type="entry name" value="Nucleotide cyclase"/>
    <property type="match status" value="1"/>
</dbReference>
<dbReference type="PANTHER" id="PTHR33121:SF79">
    <property type="entry name" value="CYCLIC DI-GMP PHOSPHODIESTERASE PDED-RELATED"/>
    <property type="match status" value="1"/>
</dbReference>
<feature type="transmembrane region" description="Helical" evidence="1">
    <location>
        <begin position="12"/>
        <end position="34"/>
    </location>
</feature>
<keyword evidence="1" id="KW-1133">Transmembrane helix</keyword>
<evidence type="ECO:0000259" key="3">
    <source>
        <dbReference type="PROSITE" id="PS50887"/>
    </source>
</evidence>
<dbReference type="InterPro" id="IPR000160">
    <property type="entry name" value="GGDEF_dom"/>
</dbReference>
<keyword evidence="1" id="KW-0472">Membrane</keyword>
<protein>
    <submittedName>
        <fullName evidence="4">EAL domain-containing protein</fullName>
    </submittedName>
</protein>
<dbReference type="Pfam" id="PF00563">
    <property type="entry name" value="EAL"/>
    <property type="match status" value="1"/>
</dbReference>
<dbReference type="InterPro" id="IPR001633">
    <property type="entry name" value="EAL_dom"/>
</dbReference>
<dbReference type="NCBIfam" id="TIGR00254">
    <property type="entry name" value="GGDEF"/>
    <property type="match status" value="1"/>
</dbReference>
<dbReference type="Gene3D" id="3.20.20.450">
    <property type="entry name" value="EAL domain"/>
    <property type="match status" value="1"/>
</dbReference>